<proteinExistence type="predicted"/>
<organism evidence="1 2">
    <name type="scientific">Brassica cretica</name>
    <name type="common">Mustard</name>
    <dbReference type="NCBI Taxonomy" id="69181"/>
    <lineage>
        <taxon>Eukaryota</taxon>
        <taxon>Viridiplantae</taxon>
        <taxon>Streptophyta</taxon>
        <taxon>Embryophyta</taxon>
        <taxon>Tracheophyta</taxon>
        <taxon>Spermatophyta</taxon>
        <taxon>Magnoliopsida</taxon>
        <taxon>eudicotyledons</taxon>
        <taxon>Gunneridae</taxon>
        <taxon>Pentapetalae</taxon>
        <taxon>rosids</taxon>
        <taxon>malvids</taxon>
        <taxon>Brassicales</taxon>
        <taxon>Brassicaceae</taxon>
        <taxon>Brassiceae</taxon>
        <taxon>Brassica</taxon>
    </lineage>
</organism>
<protein>
    <submittedName>
        <fullName evidence="1">Uncharacterized protein</fullName>
    </submittedName>
</protein>
<sequence length="100" mass="11427">MKKLNLKSAAILEPSLSKTAAPPGYIYPFRSIVGTKRIQRLLDDGDERKGPMTLALSLTFSSLPLPLKFLVPPRSYYTLLRSSLREMMMKKVVIKYLVYY</sequence>
<dbReference type="EMBL" id="QGKX02001621">
    <property type="protein sequence ID" value="KAF3505189.1"/>
    <property type="molecule type" value="Genomic_DNA"/>
</dbReference>
<gene>
    <name evidence="1" type="ORF">F2Q69_00044025</name>
</gene>
<comment type="caution">
    <text evidence="1">The sequence shown here is derived from an EMBL/GenBank/DDBJ whole genome shotgun (WGS) entry which is preliminary data.</text>
</comment>
<dbReference type="AlphaFoldDB" id="A0A8S9NWA6"/>
<reference evidence="1" key="1">
    <citation type="submission" date="2019-12" db="EMBL/GenBank/DDBJ databases">
        <title>Genome sequencing and annotation of Brassica cretica.</title>
        <authorList>
            <person name="Studholme D.J."/>
            <person name="Sarris P."/>
        </authorList>
    </citation>
    <scope>NUCLEOTIDE SEQUENCE</scope>
    <source>
        <strain evidence="1">PFS-109/04</strain>
        <tissue evidence="1">Leaf</tissue>
    </source>
</reference>
<dbReference type="Proteomes" id="UP000712600">
    <property type="component" value="Unassembled WGS sequence"/>
</dbReference>
<name>A0A8S9NWA6_BRACR</name>
<evidence type="ECO:0000313" key="1">
    <source>
        <dbReference type="EMBL" id="KAF3505189.1"/>
    </source>
</evidence>
<accession>A0A8S9NWA6</accession>
<evidence type="ECO:0000313" key="2">
    <source>
        <dbReference type="Proteomes" id="UP000712600"/>
    </source>
</evidence>